<feature type="compositionally biased region" description="Polar residues" evidence="1">
    <location>
        <begin position="26"/>
        <end position="38"/>
    </location>
</feature>
<dbReference type="CDD" id="cd05162">
    <property type="entry name" value="PWWP"/>
    <property type="match status" value="1"/>
</dbReference>
<name>A0AAP0WWH5_LIQFO</name>
<proteinExistence type="predicted"/>
<evidence type="ECO:0000313" key="4">
    <source>
        <dbReference type="Proteomes" id="UP001415857"/>
    </source>
</evidence>
<keyword evidence="4" id="KW-1185">Reference proteome</keyword>
<dbReference type="AlphaFoldDB" id="A0AAP0WWH5"/>
<feature type="domain" description="PWWP" evidence="2">
    <location>
        <begin position="251"/>
        <end position="312"/>
    </location>
</feature>
<evidence type="ECO:0000256" key="1">
    <source>
        <dbReference type="SAM" id="MobiDB-lite"/>
    </source>
</evidence>
<dbReference type="SMART" id="SM00293">
    <property type="entry name" value="PWWP"/>
    <property type="match status" value="1"/>
</dbReference>
<dbReference type="SUPFAM" id="SSF63748">
    <property type="entry name" value="Tudor/PWWP/MBT"/>
    <property type="match status" value="1"/>
</dbReference>
<dbReference type="Pfam" id="PF00855">
    <property type="entry name" value="PWWP"/>
    <property type="match status" value="1"/>
</dbReference>
<feature type="compositionally biased region" description="Basic and acidic residues" evidence="1">
    <location>
        <begin position="14"/>
        <end position="23"/>
    </location>
</feature>
<evidence type="ECO:0000259" key="2">
    <source>
        <dbReference type="PROSITE" id="PS50812"/>
    </source>
</evidence>
<organism evidence="3 4">
    <name type="scientific">Liquidambar formosana</name>
    <name type="common">Formosan gum</name>
    <dbReference type="NCBI Taxonomy" id="63359"/>
    <lineage>
        <taxon>Eukaryota</taxon>
        <taxon>Viridiplantae</taxon>
        <taxon>Streptophyta</taxon>
        <taxon>Embryophyta</taxon>
        <taxon>Tracheophyta</taxon>
        <taxon>Spermatophyta</taxon>
        <taxon>Magnoliopsida</taxon>
        <taxon>eudicotyledons</taxon>
        <taxon>Gunneridae</taxon>
        <taxon>Pentapetalae</taxon>
        <taxon>Saxifragales</taxon>
        <taxon>Altingiaceae</taxon>
        <taxon>Liquidambar</taxon>
    </lineage>
</organism>
<gene>
    <name evidence="3" type="ORF">L1049_028407</name>
</gene>
<dbReference type="PANTHER" id="PTHR42851:SF8">
    <property type="entry name" value="PWWP DOMAIN-CONTAINING PROTEIN"/>
    <property type="match status" value="1"/>
</dbReference>
<dbReference type="Proteomes" id="UP001415857">
    <property type="component" value="Unassembled WGS sequence"/>
</dbReference>
<dbReference type="PROSITE" id="PS50812">
    <property type="entry name" value="PWWP"/>
    <property type="match status" value="1"/>
</dbReference>
<dbReference type="PANTHER" id="PTHR42851">
    <property type="entry name" value="ALDOLASE-RELATED"/>
    <property type="match status" value="1"/>
</dbReference>
<dbReference type="Gene3D" id="2.30.30.140">
    <property type="match status" value="1"/>
</dbReference>
<feature type="region of interest" description="Disordered" evidence="1">
    <location>
        <begin position="1"/>
        <end position="38"/>
    </location>
</feature>
<dbReference type="EMBL" id="JBBPBK010000009">
    <property type="protein sequence ID" value="KAK9278828.1"/>
    <property type="molecule type" value="Genomic_DNA"/>
</dbReference>
<accession>A0AAP0WWH5</accession>
<protein>
    <recommendedName>
        <fullName evidence="2">PWWP domain-containing protein</fullName>
    </recommendedName>
</protein>
<dbReference type="InterPro" id="IPR053063">
    <property type="entry name" value="PWWP_domain_containing_PDP"/>
</dbReference>
<sequence>MENPKPLETLAENPDDKILEEAHGASGSSGLSDNRNGSESVSEVLVVKNGGEVGVSYNNTGVDNVAVVSGVMEVKERMDFAEGDGLVVGFDAMAGDKENCLSIGGIGKGSLVDEVVAEETLVQAVSVEFPLEGRMLVVDPENGIKSVDGTVPVREVNLSGNGGEGIGLEEIIKDEGMKEDDNEVDSAEKIEVSGGDISLVVEVCCPPTQLIRDNHDEANCFGLVVQEEAKESRGQENGEEEIDNQECCYSVGDLVWIKTKIQSWWPGQIYDPLDAAKYAAKSHESDCFLVGCFGNGNFAWCSPSQLKPFNENFEEMSRQSNSRSFLGAVDKAVDEIGRRVKLGMTCSCSLKDSQARFAWSLSW</sequence>
<reference evidence="3 4" key="1">
    <citation type="journal article" date="2024" name="Plant J.">
        <title>Genome sequences and population genomics reveal climatic adaptation and genomic divergence between two closely related sweetgum species.</title>
        <authorList>
            <person name="Xu W.Q."/>
            <person name="Ren C.Q."/>
            <person name="Zhang X.Y."/>
            <person name="Comes H.P."/>
            <person name="Liu X.H."/>
            <person name="Li Y.G."/>
            <person name="Kettle C.J."/>
            <person name="Jalonen R."/>
            <person name="Gaisberger H."/>
            <person name="Ma Y.Z."/>
            <person name="Qiu Y.X."/>
        </authorList>
    </citation>
    <scope>NUCLEOTIDE SEQUENCE [LARGE SCALE GENOMIC DNA]</scope>
    <source>
        <strain evidence="3">Hangzhou</strain>
    </source>
</reference>
<dbReference type="InterPro" id="IPR000313">
    <property type="entry name" value="PWWP_dom"/>
</dbReference>
<evidence type="ECO:0000313" key="3">
    <source>
        <dbReference type="EMBL" id="KAK9278828.1"/>
    </source>
</evidence>
<comment type="caution">
    <text evidence="3">The sequence shown here is derived from an EMBL/GenBank/DDBJ whole genome shotgun (WGS) entry which is preliminary data.</text>
</comment>